<comment type="caution">
    <text evidence="8">The sequence shown here is derived from an EMBL/GenBank/DDBJ whole genome shotgun (WGS) entry which is preliminary data.</text>
</comment>
<dbReference type="AlphaFoldDB" id="A0A0J8DAL7"/>
<comment type="similarity">
    <text evidence="1 6">Belongs to the NusB family.</text>
</comment>
<dbReference type="RefSeq" id="WP_048570791.1">
    <property type="nucleotide sequence ID" value="NZ_LFVU01000027.1"/>
</dbReference>
<dbReference type="Proteomes" id="UP000036756">
    <property type="component" value="Unassembled WGS sequence"/>
</dbReference>
<evidence type="ECO:0000259" key="7">
    <source>
        <dbReference type="Pfam" id="PF01029"/>
    </source>
</evidence>
<dbReference type="Pfam" id="PF01029">
    <property type="entry name" value="NusB"/>
    <property type="match status" value="1"/>
</dbReference>
<dbReference type="PANTHER" id="PTHR11078:SF3">
    <property type="entry name" value="ANTITERMINATION NUSB DOMAIN-CONTAINING PROTEIN"/>
    <property type="match status" value="1"/>
</dbReference>
<dbReference type="STRING" id="1121307.CLCY_2c01080"/>
<sequence>MSRRKARELAMHLVYQLSLKNAVGQEIVENYYEAREIPVENECEFDTLKLSDNDLQYITSTVMLIEENIKEIDSYIEKYSRGWKVARIGRVELAIMRIAIFEMLNREDVPNASAINEAIELSKIYCEDKSRAFINGVLGNIQREIEA</sequence>
<evidence type="ECO:0000256" key="5">
    <source>
        <dbReference type="ARBA" id="ARBA00023163"/>
    </source>
</evidence>
<dbReference type="SUPFAM" id="SSF48013">
    <property type="entry name" value="NusB-like"/>
    <property type="match status" value="1"/>
</dbReference>
<dbReference type="InterPro" id="IPR035926">
    <property type="entry name" value="NusB-like_sf"/>
</dbReference>
<dbReference type="InterPro" id="IPR011605">
    <property type="entry name" value="NusB_fam"/>
</dbReference>
<dbReference type="GO" id="GO:0003723">
    <property type="term" value="F:RNA binding"/>
    <property type="evidence" value="ECO:0007669"/>
    <property type="project" value="UniProtKB-UniRule"/>
</dbReference>
<protein>
    <recommendedName>
        <fullName evidence="6">Transcription antitermination protein NusB</fullName>
    </recommendedName>
    <alternativeName>
        <fullName evidence="6">Antitermination factor NusB</fullName>
    </alternativeName>
</protein>
<dbReference type="OrthoDB" id="9811381at2"/>
<keyword evidence="4 6" id="KW-0805">Transcription regulation</keyword>
<dbReference type="PANTHER" id="PTHR11078">
    <property type="entry name" value="N UTILIZATION SUBSTANCE PROTEIN B-RELATED"/>
    <property type="match status" value="1"/>
</dbReference>
<dbReference type="GO" id="GO:0006353">
    <property type="term" value="P:DNA-templated transcription termination"/>
    <property type="evidence" value="ECO:0007669"/>
    <property type="project" value="UniProtKB-UniRule"/>
</dbReference>
<dbReference type="PATRIC" id="fig|1121307.3.peg.965"/>
<gene>
    <name evidence="6 8" type="primary">nusB</name>
    <name evidence="8" type="ORF">CLCY_2c01080</name>
</gene>
<evidence type="ECO:0000256" key="2">
    <source>
        <dbReference type="ARBA" id="ARBA00022814"/>
    </source>
</evidence>
<dbReference type="Gene3D" id="1.10.940.10">
    <property type="entry name" value="NusB-like"/>
    <property type="match status" value="1"/>
</dbReference>
<dbReference type="EMBL" id="LFVU01000027">
    <property type="protein sequence ID" value="KMT21348.1"/>
    <property type="molecule type" value="Genomic_DNA"/>
</dbReference>
<keyword evidence="2 6" id="KW-0889">Transcription antitermination</keyword>
<evidence type="ECO:0000313" key="9">
    <source>
        <dbReference type="Proteomes" id="UP000036756"/>
    </source>
</evidence>
<evidence type="ECO:0000256" key="3">
    <source>
        <dbReference type="ARBA" id="ARBA00022884"/>
    </source>
</evidence>
<accession>A0A0J8DAL7</accession>
<keyword evidence="9" id="KW-1185">Reference proteome</keyword>
<organism evidence="8 9">
    <name type="scientific">Clostridium cylindrosporum DSM 605</name>
    <dbReference type="NCBI Taxonomy" id="1121307"/>
    <lineage>
        <taxon>Bacteria</taxon>
        <taxon>Bacillati</taxon>
        <taxon>Bacillota</taxon>
        <taxon>Clostridia</taxon>
        <taxon>Eubacteriales</taxon>
        <taxon>Clostridiaceae</taxon>
        <taxon>Clostridium</taxon>
    </lineage>
</organism>
<dbReference type="HAMAP" id="MF_00073">
    <property type="entry name" value="NusB"/>
    <property type="match status" value="1"/>
</dbReference>
<name>A0A0J8DAL7_CLOCY</name>
<dbReference type="InterPro" id="IPR006027">
    <property type="entry name" value="NusB_RsmB_TIM44"/>
</dbReference>
<evidence type="ECO:0000256" key="6">
    <source>
        <dbReference type="HAMAP-Rule" id="MF_00073"/>
    </source>
</evidence>
<proteinExistence type="inferred from homology"/>
<evidence type="ECO:0000256" key="1">
    <source>
        <dbReference type="ARBA" id="ARBA00005952"/>
    </source>
</evidence>
<comment type="function">
    <text evidence="6">Involved in transcription antitermination. Required for transcription of ribosomal RNA (rRNA) genes. Binds specifically to the boxA antiterminator sequence of the ribosomal RNA (rrn) operons.</text>
</comment>
<keyword evidence="3 6" id="KW-0694">RNA-binding</keyword>
<feature type="domain" description="NusB/RsmB/TIM44" evidence="7">
    <location>
        <begin position="4"/>
        <end position="143"/>
    </location>
</feature>
<evidence type="ECO:0000256" key="4">
    <source>
        <dbReference type="ARBA" id="ARBA00023015"/>
    </source>
</evidence>
<dbReference type="NCBIfam" id="TIGR01951">
    <property type="entry name" value="nusB"/>
    <property type="match status" value="1"/>
</dbReference>
<reference evidence="8 9" key="1">
    <citation type="submission" date="2015-06" db="EMBL/GenBank/DDBJ databases">
        <title>Draft genome sequence of the purine-degrading Clostridium cylindrosporum HC-1 (DSM 605).</title>
        <authorList>
            <person name="Poehlein A."/>
            <person name="Schiel-Bengelsdorf B."/>
            <person name="Bengelsdorf F."/>
            <person name="Daniel R."/>
            <person name="Duerre P."/>
        </authorList>
    </citation>
    <scope>NUCLEOTIDE SEQUENCE [LARGE SCALE GENOMIC DNA]</scope>
    <source>
        <strain evidence="8 9">DSM 605</strain>
    </source>
</reference>
<dbReference type="GO" id="GO:0005829">
    <property type="term" value="C:cytosol"/>
    <property type="evidence" value="ECO:0007669"/>
    <property type="project" value="TreeGrafter"/>
</dbReference>
<keyword evidence="5 6" id="KW-0804">Transcription</keyword>
<dbReference type="GO" id="GO:0031564">
    <property type="term" value="P:transcription antitermination"/>
    <property type="evidence" value="ECO:0007669"/>
    <property type="project" value="UniProtKB-KW"/>
</dbReference>
<evidence type="ECO:0000313" key="8">
    <source>
        <dbReference type="EMBL" id="KMT21348.1"/>
    </source>
</evidence>